<organism evidence="2 3">
    <name type="scientific">Elaeophora elaphi</name>
    <dbReference type="NCBI Taxonomy" id="1147741"/>
    <lineage>
        <taxon>Eukaryota</taxon>
        <taxon>Metazoa</taxon>
        <taxon>Ecdysozoa</taxon>
        <taxon>Nematoda</taxon>
        <taxon>Chromadorea</taxon>
        <taxon>Rhabditida</taxon>
        <taxon>Spirurina</taxon>
        <taxon>Spiruromorpha</taxon>
        <taxon>Filarioidea</taxon>
        <taxon>Onchocercidae</taxon>
        <taxon>Elaeophora</taxon>
    </lineage>
</organism>
<name>A0A0R3S7A1_9BILA</name>
<dbReference type="AlphaFoldDB" id="A0A0R3S7A1"/>
<reference evidence="3" key="1">
    <citation type="submission" date="2017-02" db="UniProtKB">
        <authorList>
            <consortium name="WormBaseParasite"/>
        </authorList>
    </citation>
    <scope>IDENTIFICATION</scope>
</reference>
<dbReference type="PANTHER" id="PTHR22891">
    <property type="entry name" value="EUKARYOTIC TRANSLATION INITIATION FACTOR 2C"/>
    <property type="match status" value="1"/>
</dbReference>
<evidence type="ECO:0000313" key="2">
    <source>
        <dbReference type="Proteomes" id="UP000050640"/>
    </source>
</evidence>
<evidence type="ECO:0000313" key="3">
    <source>
        <dbReference type="WBParaSite" id="EEL_0001067301-mRNA-1"/>
    </source>
</evidence>
<dbReference type="STRING" id="1147741.A0A0R3S7A1"/>
<dbReference type="Pfam" id="PF02171">
    <property type="entry name" value="Piwi"/>
    <property type="match status" value="1"/>
</dbReference>
<dbReference type="Gene3D" id="3.30.420.10">
    <property type="entry name" value="Ribonuclease H-like superfamily/Ribonuclease H"/>
    <property type="match status" value="1"/>
</dbReference>
<dbReference type="Proteomes" id="UP000050640">
    <property type="component" value="Unplaced"/>
</dbReference>
<dbReference type="InterPro" id="IPR012337">
    <property type="entry name" value="RNaseH-like_sf"/>
</dbReference>
<dbReference type="WBParaSite" id="EEL_0001067301-mRNA-1">
    <property type="protein sequence ID" value="EEL_0001067301-mRNA-1"/>
    <property type="gene ID" value="EEL_0001067301"/>
</dbReference>
<dbReference type="PROSITE" id="PS50822">
    <property type="entry name" value="PIWI"/>
    <property type="match status" value="1"/>
</dbReference>
<accession>A0A0R3S7A1</accession>
<dbReference type="GO" id="GO:0003676">
    <property type="term" value="F:nucleic acid binding"/>
    <property type="evidence" value="ECO:0007669"/>
    <property type="project" value="InterPro"/>
</dbReference>
<protein>
    <submittedName>
        <fullName evidence="3">Piwi domain-containing protein</fullName>
    </submittedName>
</protein>
<evidence type="ECO:0000259" key="1">
    <source>
        <dbReference type="PROSITE" id="PS50822"/>
    </source>
</evidence>
<proteinExistence type="predicted"/>
<keyword evidence="2" id="KW-1185">Reference proteome</keyword>
<dbReference type="InterPro" id="IPR036397">
    <property type="entry name" value="RNaseH_sf"/>
</dbReference>
<sequence>NKGNNIPPGTVVDSTITSPLLFDFYLCSHRGAIGTSKPSHYTVLYDSWHLSADDWQQMIYALCHVYARCNKSVSIPAPVYYAHLACDRAKRFLKYARIDETSGNEQNIRMLEQSFALNPDTPNMYFI</sequence>
<feature type="domain" description="Piwi" evidence="1">
    <location>
        <begin position="1"/>
        <end position="94"/>
    </location>
</feature>
<dbReference type="InterPro" id="IPR003165">
    <property type="entry name" value="Piwi"/>
</dbReference>
<dbReference type="SUPFAM" id="SSF53098">
    <property type="entry name" value="Ribonuclease H-like"/>
    <property type="match status" value="1"/>
</dbReference>